<name>A0AAE0AX98_9ROSI</name>
<reference evidence="2" key="1">
    <citation type="journal article" date="2023" name="Plant J.">
        <title>Genome sequences and population genomics provide insights into the demographic history, inbreeding, and mutation load of two 'living fossil' tree species of Dipteronia.</title>
        <authorList>
            <person name="Feng Y."/>
            <person name="Comes H.P."/>
            <person name="Chen J."/>
            <person name="Zhu S."/>
            <person name="Lu R."/>
            <person name="Zhang X."/>
            <person name="Li P."/>
            <person name="Qiu J."/>
            <person name="Olsen K.M."/>
            <person name="Qiu Y."/>
        </authorList>
    </citation>
    <scope>NUCLEOTIDE SEQUENCE</scope>
    <source>
        <strain evidence="2">NBL</strain>
    </source>
</reference>
<proteinExistence type="predicted"/>
<accession>A0AAE0AX98</accession>
<dbReference type="InterPro" id="IPR018289">
    <property type="entry name" value="MULE_transposase_dom"/>
</dbReference>
<organism evidence="2 3">
    <name type="scientific">Dipteronia sinensis</name>
    <dbReference type="NCBI Taxonomy" id="43782"/>
    <lineage>
        <taxon>Eukaryota</taxon>
        <taxon>Viridiplantae</taxon>
        <taxon>Streptophyta</taxon>
        <taxon>Embryophyta</taxon>
        <taxon>Tracheophyta</taxon>
        <taxon>Spermatophyta</taxon>
        <taxon>Magnoliopsida</taxon>
        <taxon>eudicotyledons</taxon>
        <taxon>Gunneridae</taxon>
        <taxon>Pentapetalae</taxon>
        <taxon>rosids</taxon>
        <taxon>malvids</taxon>
        <taxon>Sapindales</taxon>
        <taxon>Sapindaceae</taxon>
        <taxon>Hippocastanoideae</taxon>
        <taxon>Acereae</taxon>
        <taxon>Dipteronia</taxon>
    </lineage>
</organism>
<dbReference type="EMBL" id="JANJYJ010000002">
    <property type="protein sequence ID" value="KAK3225282.1"/>
    <property type="molecule type" value="Genomic_DNA"/>
</dbReference>
<evidence type="ECO:0000313" key="3">
    <source>
        <dbReference type="Proteomes" id="UP001281410"/>
    </source>
</evidence>
<gene>
    <name evidence="2" type="ORF">Dsin_005144</name>
</gene>
<evidence type="ECO:0000313" key="2">
    <source>
        <dbReference type="EMBL" id="KAK3225282.1"/>
    </source>
</evidence>
<comment type="caution">
    <text evidence="2">The sequence shown here is derived from an EMBL/GenBank/DDBJ whole genome shotgun (WGS) entry which is preliminary data.</text>
</comment>
<feature type="domain" description="MULE transposase" evidence="1">
    <location>
        <begin position="97"/>
        <end position="177"/>
    </location>
</feature>
<evidence type="ECO:0000259" key="1">
    <source>
        <dbReference type="Pfam" id="PF10551"/>
    </source>
</evidence>
<dbReference type="AlphaFoldDB" id="A0AAE0AX98"/>
<dbReference type="Pfam" id="PF10551">
    <property type="entry name" value="MULE"/>
    <property type="match status" value="1"/>
</dbReference>
<dbReference type="PANTHER" id="PTHR31973:SF187">
    <property type="entry name" value="MUTATOR TRANSPOSASE MUDRA PROTEIN"/>
    <property type="match status" value="1"/>
</dbReference>
<sequence length="233" mass="27553">MRGNYEWKVKRSNKPVVHLVCKIDNCTWKLRAVRRDEGTYFQVRSFVNEHSCPLKEVHRRHRQANAVIICEVIAHRLQQHDSRLMRPNDIITDMKTMYNFMAAAQDGNEQAYPIDFSYGDSENNASWEWFLDCLKGAFGNIEDLVFIFDRHAIIKSGIASVFPYATHTICAWHFSENKRKCFHRKDVAQIMFVVAKSYRELQFNRHMEELRNLSQNAYDYVVNVGPEKWSYVH</sequence>
<protein>
    <recommendedName>
        <fullName evidence="1">MULE transposase domain-containing protein</fullName>
    </recommendedName>
</protein>
<dbReference type="PANTHER" id="PTHR31973">
    <property type="entry name" value="POLYPROTEIN, PUTATIVE-RELATED"/>
    <property type="match status" value="1"/>
</dbReference>
<dbReference type="Proteomes" id="UP001281410">
    <property type="component" value="Unassembled WGS sequence"/>
</dbReference>
<keyword evidence="3" id="KW-1185">Reference proteome</keyword>